<dbReference type="PANTHER" id="PTHR43464">
    <property type="entry name" value="METHYLTRANSFERASE"/>
    <property type="match status" value="1"/>
</dbReference>
<accession>A0A837D6P3</accession>
<protein>
    <submittedName>
        <fullName evidence="5">Type 12 methyltransferase</fullName>
    </submittedName>
</protein>
<keyword evidence="3" id="KW-0949">S-adenosyl-L-methionine</keyword>
<evidence type="ECO:0000313" key="5">
    <source>
        <dbReference type="EMBL" id="KHF43433.1"/>
    </source>
</evidence>
<name>A0A837D6P3_9PSEU</name>
<keyword evidence="2 5" id="KW-0808">Transferase</keyword>
<evidence type="ECO:0000256" key="2">
    <source>
        <dbReference type="ARBA" id="ARBA00022679"/>
    </source>
</evidence>
<keyword evidence="1 5" id="KW-0489">Methyltransferase</keyword>
<dbReference type="EMBL" id="JRZE01000006">
    <property type="protein sequence ID" value="KHF43433.1"/>
    <property type="molecule type" value="Genomic_DNA"/>
</dbReference>
<dbReference type="Pfam" id="PF13649">
    <property type="entry name" value="Methyltransf_25"/>
    <property type="match status" value="1"/>
</dbReference>
<reference evidence="5 6" key="1">
    <citation type="submission" date="2014-10" db="EMBL/GenBank/DDBJ databases">
        <title>Genome sequence of Micropolyspora internatus JCM3315.</title>
        <authorList>
            <person name="Shin S.-K."/>
            <person name="Yi H."/>
        </authorList>
    </citation>
    <scope>NUCLEOTIDE SEQUENCE [LARGE SCALE GENOMIC DNA]</scope>
    <source>
        <strain evidence="5 6">JCM 3315</strain>
    </source>
</reference>
<dbReference type="GO" id="GO:0032259">
    <property type="term" value="P:methylation"/>
    <property type="evidence" value="ECO:0007669"/>
    <property type="project" value="UniProtKB-KW"/>
</dbReference>
<dbReference type="AlphaFoldDB" id="A0A837D6P3"/>
<sequence length="199" mass="22011">MTQRPRWFTNTKPGHSQWYIERFRTMAREGADLEGEARLIDAMVARGSRILDAGCGPGRVGGALHRRGHTVVGVDVDPELIEAAEQDHPGPRWVVGDLAAIDLAALGEEEPFDLAVVPGNVMVFLAPDSERAVLRNLAGCVRTGGRIVIGFRREETYPYERFDADIAAVGLSLEHRFATWELDPFTDESDFAVSVLRVR</sequence>
<evidence type="ECO:0000256" key="3">
    <source>
        <dbReference type="ARBA" id="ARBA00022691"/>
    </source>
</evidence>
<evidence type="ECO:0000259" key="4">
    <source>
        <dbReference type="Pfam" id="PF13649"/>
    </source>
</evidence>
<dbReference type="CDD" id="cd02440">
    <property type="entry name" value="AdoMet_MTases"/>
    <property type="match status" value="1"/>
</dbReference>
<evidence type="ECO:0000256" key="1">
    <source>
        <dbReference type="ARBA" id="ARBA00022603"/>
    </source>
</evidence>
<dbReference type="GO" id="GO:0008168">
    <property type="term" value="F:methyltransferase activity"/>
    <property type="evidence" value="ECO:0007669"/>
    <property type="project" value="UniProtKB-KW"/>
</dbReference>
<evidence type="ECO:0000313" key="6">
    <source>
        <dbReference type="Proteomes" id="UP000030848"/>
    </source>
</evidence>
<dbReference type="OMA" id="TWDLRPW"/>
<dbReference type="OrthoDB" id="7062303at2"/>
<dbReference type="SUPFAM" id="SSF53335">
    <property type="entry name" value="S-adenosyl-L-methionine-dependent methyltransferases"/>
    <property type="match status" value="1"/>
</dbReference>
<organism evidence="5 6">
    <name type="scientific">Saccharomonospora viridis</name>
    <dbReference type="NCBI Taxonomy" id="1852"/>
    <lineage>
        <taxon>Bacteria</taxon>
        <taxon>Bacillati</taxon>
        <taxon>Actinomycetota</taxon>
        <taxon>Actinomycetes</taxon>
        <taxon>Pseudonocardiales</taxon>
        <taxon>Pseudonocardiaceae</taxon>
        <taxon>Saccharomonospora</taxon>
    </lineage>
</organism>
<dbReference type="PANTHER" id="PTHR43464:SF19">
    <property type="entry name" value="UBIQUINONE BIOSYNTHESIS O-METHYLTRANSFERASE, MITOCHONDRIAL"/>
    <property type="match status" value="1"/>
</dbReference>
<dbReference type="RefSeq" id="WP_015786486.1">
    <property type="nucleotide sequence ID" value="NZ_CALJZO010000006.1"/>
</dbReference>
<dbReference type="InterPro" id="IPR029063">
    <property type="entry name" value="SAM-dependent_MTases_sf"/>
</dbReference>
<gene>
    <name evidence="5" type="ORF">MINT15_36350</name>
</gene>
<dbReference type="Gene3D" id="3.40.50.150">
    <property type="entry name" value="Vaccinia Virus protein VP39"/>
    <property type="match status" value="1"/>
</dbReference>
<dbReference type="Proteomes" id="UP000030848">
    <property type="component" value="Unassembled WGS sequence"/>
</dbReference>
<proteinExistence type="predicted"/>
<dbReference type="InterPro" id="IPR041698">
    <property type="entry name" value="Methyltransf_25"/>
</dbReference>
<comment type="caution">
    <text evidence="5">The sequence shown here is derived from an EMBL/GenBank/DDBJ whole genome shotgun (WGS) entry which is preliminary data.</text>
</comment>
<feature type="domain" description="Methyltransferase" evidence="4">
    <location>
        <begin position="50"/>
        <end position="145"/>
    </location>
</feature>